<dbReference type="PANTHER" id="PTHR23077:SF12">
    <property type="entry name" value="PEROXISOMAL ATPASE PEX1"/>
    <property type="match status" value="1"/>
</dbReference>
<dbReference type="GO" id="GO:0005524">
    <property type="term" value="F:ATP binding"/>
    <property type="evidence" value="ECO:0007669"/>
    <property type="project" value="UniProtKB-KW"/>
</dbReference>
<comment type="subcellular location">
    <subcellularLocation>
        <location evidence="1">Membrane</location>
    </subcellularLocation>
</comment>
<dbReference type="GO" id="GO:0005829">
    <property type="term" value="C:cytosol"/>
    <property type="evidence" value="ECO:0007669"/>
    <property type="project" value="TreeGrafter"/>
</dbReference>
<protein>
    <recommendedName>
        <fullName evidence="11">Peroxisomal ATPase PEX1</fullName>
    </recommendedName>
    <alternativeName>
        <fullName evidence="10">Peroxin-1</fullName>
    </alternativeName>
</protein>
<dbReference type="Proteomes" id="UP000678393">
    <property type="component" value="Unassembled WGS sequence"/>
</dbReference>
<name>A0A8S3ZH67_9EUPU</name>
<evidence type="ECO:0000256" key="12">
    <source>
        <dbReference type="ARBA" id="ARBA00048778"/>
    </source>
</evidence>
<evidence type="ECO:0000256" key="1">
    <source>
        <dbReference type="ARBA" id="ARBA00004370"/>
    </source>
</evidence>
<dbReference type="InterPro" id="IPR003959">
    <property type="entry name" value="ATPase_AAA_core"/>
</dbReference>
<keyword evidence="8" id="KW-0653">Protein transport</keyword>
<feature type="region of interest" description="Disordered" evidence="13">
    <location>
        <begin position="131"/>
        <end position="151"/>
    </location>
</feature>
<dbReference type="AlphaFoldDB" id="A0A8S3ZH67"/>
<dbReference type="Gene3D" id="3.10.330.10">
    <property type="match status" value="1"/>
</dbReference>
<evidence type="ECO:0000256" key="5">
    <source>
        <dbReference type="ARBA" id="ARBA00022741"/>
    </source>
</evidence>
<dbReference type="InterPro" id="IPR027417">
    <property type="entry name" value="P-loop_NTPase"/>
</dbReference>
<dbReference type="Gene3D" id="1.10.8.60">
    <property type="match status" value="2"/>
</dbReference>
<feature type="domain" description="AAA+ ATPase" evidence="14">
    <location>
        <begin position="592"/>
        <end position="743"/>
    </location>
</feature>
<evidence type="ECO:0000256" key="4">
    <source>
        <dbReference type="ARBA" id="ARBA00022593"/>
    </source>
</evidence>
<dbReference type="EMBL" id="CAJHNH020003223">
    <property type="protein sequence ID" value="CAG5128783.1"/>
    <property type="molecule type" value="Genomic_DNA"/>
</dbReference>
<keyword evidence="4" id="KW-0962">Peroxisome biogenesis</keyword>
<dbReference type="OrthoDB" id="2187at2759"/>
<dbReference type="InterPro" id="IPR041569">
    <property type="entry name" value="AAA_lid_3"/>
</dbReference>
<dbReference type="GO" id="GO:0016887">
    <property type="term" value="F:ATP hydrolysis activity"/>
    <property type="evidence" value="ECO:0007669"/>
    <property type="project" value="InterPro"/>
</dbReference>
<keyword evidence="5" id="KW-0547">Nucleotide-binding</keyword>
<dbReference type="CDD" id="cd19526">
    <property type="entry name" value="RecA-like_PEX1_r2"/>
    <property type="match status" value="1"/>
</dbReference>
<sequence>ERNAGRIEEVLLDQVRVVWKGQILPVWIQKSMCVYLKVVDIKPEAPCVILENNTEVHVAPKLRASIPPSTLNLPSKSTVYTSRQAKKELPLQNSILSNRLHQFKSMDSAYKQRQDQLTSSSEYENIDILEPKPLTSSPVKSPRSSVRRNPSVHSVRMSSVVQRQSSLMGSFMKYLPSIFMADRREQVDNLSDSDRSSFIDFPLKNLPSRSAVLRVQSMGLIHRLADFFSLNKAELNKQIVSRSIFGYGSSVRQPSYKENLDDQKDYNTPLEVFQPSTVYIDAEFTKNERLVHPYLPHLPDNFIARLQKLPSPQQKANAGQKAGKQVKTSKTGSGNESSKADIMEGIDDGNPNLGSGDVTTSGGSCYVRVVSIDRKAGLTDKVWQKAADHVLSNQPLLYGHVIVPDLLRRQLHLETASLVWIQTGTVDFVIPRRIHIYLLSSLPKTVNNDLIIMAFINYIRNCADEEHPLVVFQGIFLRFVIFPDVIAEVQLTFFGENDAGNIKAVTMLSESNIEMVQMLVERGEAWEDKMNVINKMLPYCQTVDFDPVPIPQKLKQLGGVDTLVQQALLYLHASLASRPLSRYSFQVRGGLSHGILLITGPKGSGKSSLVKGLCRKMGHPPVLAYVTLLDCKTLRGKAVTTIQKILEMTFDEAAWREPAVVVLENLDVIVPAASGPETEITGEALYSTKNAQVLENVVRYEIENNSRVTVIATSTSRSSLHPSLVSSRGMHCIQQTLNIGSPDKDAREKILQCILQRHSSVTSETVKTLDVSSIAVKTEGFVARDLELLVNRTLHIKMSTDKEGFSSKFTLTVEDFEETLSTFKPVSVRNVPLHKAGDLGWQNVGGLSSVKKVLMETLKWPTKYPQLFSSCPLRLRSGILLYGAPGTGKTLLAGVVAKECGLNFISVKGPEVLNKYIGASEQAVRDLFTKAQSAKPCILFFDEFDSIAPKRGHDSTGVTDRVVNQLLTQLDGVEGLQGVYVLAATSRPDLIDPALLRPGRLDICLNCSMPDEDERCAILEALTHKMCLAADVNLKEIAAVCEHFTGADLKALLYNAQLKPGSRPFSPVFCRRSRSYCQTCSSSTRRLLSKKPATDVLSPSVEKPVTVFTSLERGLATLTVEDEARYLAMVRLIQHRDEVLFEAANAKRRTSLQLESKPSVLMEVSHRHLVEAAKSMRPSVSAAERDRYLRIYENFVSSRKGSFEKAQEATVGKRATLA</sequence>
<dbReference type="SUPFAM" id="SSF52540">
    <property type="entry name" value="P-loop containing nucleoside triphosphate hydrolases"/>
    <property type="match status" value="2"/>
</dbReference>
<keyword evidence="6" id="KW-0378">Hydrolase</keyword>
<accession>A0A8S3ZH67</accession>
<dbReference type="InterPro" id="IPR029067">
    <property type="entry name" value="CDC48_domain_2-like_sf"/>
</dbReference>
<feature type="region of interest" description="Disordered" evidence="13">
    <location>
        <begin position="311"/>
        <end position="354"/>
    </location>
</feature>
<feature type="non-terminal residue" evidence="15">
    <location>
        <position position="1218"/>
    </location>
</feature>
<keyword evidence="3" id="KW-0813">Transport</keyword>
<evidence type="ECO:0000256" key="3">
    <source>
        <dbReference type="ARBA" id="ARBA00022448"/>
    </source>
</evidence>
<dbReference type="FunFam" id="3.40.50.300:FF:001852">
    <property type="entry name" value="Peroxisomal biogenesis factor 1"/>
    <property type="match status" value="1"/>
</dbReference>
<dbReference type="Pfam" id="PF00004">
    <property type="entry name" value="AAA"/>
    <property type="match status" value="2"/>
</dbReference>
<dbReference type="GO" id="GO:0005778">
    <property type="term" value="C:peroxisomal membrane"/>
    <property type="evidence" value="ECO:0007669"/>
    <property type="project" value="TreeGrafter"/>
</dbReference>
<dbReference type="SMART" id="SM00382">
    <property type="entry name" value="AAA"/>
    <property type="match status" value="2"/>
</dbReference>
<comment type="caution">
    <text evidence="15">The sequence shown here is derived from an EMBL/GenBank/DDBJ whole genome shotgun (WGS) entry which is preliminary data.</text>
</comment>
<evidence type="ECO:0000256" key="13">
    <source>
        <dbReference type="SAM" id="MobiDB-lite"/>
    </source>
</evidence>
<dbReference type="InterPro" id="IPR015342">
    <property type="entry name" value="PEX1-N_C-lobe"/>
</dbReference>
<dbReference type="InterPro" id="IPR003960">
    <property type="entry name" value="ATPase_AAA_CS"/>
</dbReference>
<evidence type="ECO:0000256" key="2">
    <source>
        <dbReference type="ARBA" id="ARBA00006914"/>
    </source>
</evidence>
<dbReference type="Pfam" id="PF09262">
    <property type="entry name" value="PEX-1N"/>
    <property type="match status" value="1"/>
</dbReference>
<evidence type="ECO:0000256" key="10">
    <source>
        <dbReference type="ARBA" id="ARBA00032509"/>
    </source>
</evidence>
<reference evidence="15" key="1">
    <citation type="submission" date="2021-04" db="EMBL/GenBank/DDBJ databases">
        <authorList>
            <consortium name="Molecular Ecology Group"/>
        </authorList>
    </citation>
    <scope>NUCLEOTIDE SEQUENCE</scope>
</reference>
<evidence type="ECO:0000256" key="9">
    <source>
        <dbReference type="ARBA" id="ARBA00023136"/>
    </source>
</evidence>
<keyword evidence="9" id="KW-0472">Membrane</keyword>
<evidence type="ECO:0000256" key="11">
    <source>
        <dbReference type="ARBA" id="ARBA00034532"/>
    </source>
</evidence>
<keyword evidence="7" id="KW-0067">ATP-binding</keyword>
<dbReference type="InterPro" id="IPR050168">
    <property type="entry name" value="AAA_ATPase_domain"/>
</dbReference>
<dbReference type="Pfam" id="PF17862">
    <property type="entry name" value="AAA_lid_3"/>
    <property type="match status" value="1"/>
</dbReference>
<dbReference type="SUPFAM" id="SSF54585">
    <property type="entry name" value="Cdc48 domain 2-like"/>
    <property type="match status" value="1"/>
</dbReference>
<comment type="catalytic activity">
    <reaction evidence="12">
        <text>ATP + H2O = ADP + phosphate + H(+)</text>
        <dbReference type="Rhea" id="RHEA:13065"/>
        <dbReference type="ChEBI" id="CHEBI:15377"/>
        <dbReference type="ChEBI" id="CHEBI:15378"/>
        <dbReference type="ChEBI" id="CHEBI:30616"/>
        <dbReference type="ChEBI" id="CHEBI:43474"/>
        <dbReference type="ChEBI" id="CHEBI:456216"/>
    </reaction>
    <physiologicalReaction direction="left-to-right" evidence="12">
        <dbReference type="Rhea" id="RHEA:13066"/>
    </physiologicalReaction>
</comment>
<evidence type="ECO:0000256" key="7">
    <source>
        <dbReference type="ARBA" id="ARBA00022840"/>
    </source>
</evidence>
<evidence type="ECO:0000259" key="14">
    <source>
        <dbReference type="SMART" id="SM00382"/>
    </source>
</evidence>
<evidence type="ECO:0000313" key="16">
    <source>
        <dbReference type="Proteomes" id="UP000678393"/>
    </source>
</evidence>
<dbReference type="PROSITE" id="PS00674">
    <property type="entry name" value="AAA"/>
    <property type="match status" value="1"/>
</dbReference>
<evidence type="ECO:0000313" key="15">
    <source>
        <dbReference type="EMBL" id="CAG5128783.1"/>
    </source>
</evidence>
<dbReference type="PANTHER" id="PTHR23077">
    <property type="entry name" value="AAA-FAMILY ATPASE"/>
    <property type="match status" value="1"/>
</dbReference>
<dbReference type="InterPro" id="IPR003593">
    <property type="entry name" value="AAA+_ATPase"/>
</dbReference>
<comment type="similarity">
    <text evidence="2">Belongs to the AAA ATPase family.</text>
</comment>
<feature type="domain" description="AAA+ ATPase" evidence="14">
    <location>
        <begin position="875"/>
        <end position="1008"/>
    </location>
</feature>
<gene>
    <name evidence="15" type="ORF">CUNI_LOCUS14341</name>
</gene>
<dbReference type="GO" id="GO:0016558">
    <property type="term" value="P:protein import into peroxisome matrix"/>
    <property type="evidence" value="ECO:0007669"/>
    <property type="project" value="TreeGrafter"/>
</dbReference>
<feature type="compositionally biased region" description="Polar residues" evidence="13">
    <location>
        <begin position="326"/>
        <end position="337"/>
    </location>
</feature>
<feature type="compositionally biased region" description="Low complexity" evidence="13">
    <location>
        <begin position="136"/>
        <end position="151"/>
    </location>
</feature>
<evidence type="ECO:0000256" key="6">
    <source>
        <dbReference type="ARBA" id="ARBA00022801"/>
    </source>
</evidence>
<keyword evidence="16" id="KW-1185">Reference proteome</keyword>
<evidence type="ECO:0000256" key="8">
    <source>
        <dbReference type="ARBA" id="ARBA00022927"/>
    </source>
</evidence>
<proteinExistence type="inferred from homology"/>
<organism evidence="15 16">
    <name type="scientific">Candidula unifasciata</name>
    <dbReference type="NCBI Taxonomy" id="100452"/>
    <lineage>
        <taxon>Eukaryota</taxon>
        <taxon>Metazoa</taxon>
        <taxon>Spiralia</taxon>
        <taxon>Lophotrochozoa</taxon>
        <taxon>Mollusca</taxon>
        <taxon>Gastropoda</taxon>
        <taxon>Heterobranchia</taxon>
        <taxon>Euthyneura</taxon>
        <taxon>Panpulmonata</taxon>
        <taxon>Eupulmonata</taxon>
        <taxon>Stylommatophora</taxon>
        <taxon>Helicina</taxon>
        <taxon>Helicoidea</taxon>
        <taxon>Geomitridae</taxon>
        <taxon>Candidula</taxon>
    </lineage>
</organism>
<dbReference type="Gene3D" id="3.40.50.300">
    <property type="entry name" value="P-loop containing nucleotide triphosphate hydrolases"/>
    <property type="match status" value="2"/>
</dbReference>